<evidence type="ECO:0000313" key="3">
    <source>
        <dbReference type="Proteomes" id="UP000837857"/>
    </source>
</evidence>
<accession>A0ABN8IV20</accession>
<feature type="non-terminal residue" evidence="2">
    <location>
        <position position="69"/>
    </location>
</feature>
<evidence type="ECO:0000256" key="1">
    <source>
        <dbReference type="SAM" id="MobiDB-lite"/>
    </source>
</evidence>
<evidence type="ECO:0000313" key="2">
    <source>
        <dbReference type="EMBL" id="CAH2068172.1"/>
    </source>
</evidence>
<dbReference type="EMBL" id="OW152817">
    <property type="protein sequence ID" value="CAH2068172.1"/>
    <property type="molecule type" value="Genomic_DNA"/>
</dbReference>
<sequence length="69" mass="7332">MKGADDADTTGIAPGSRLTDKRPNNLLKPRIPTSTKNTQLSAFAGRLPAFLPNLCPVISGTPTLEGDRR</sequence>
<protein>
    <submittedName>
        <fullName evidence="2">Uncharacterized protein</fullName>
    </submittedName>
</protein>
<name>A0ABN8IV20_9NEOP</name>
<proteinExistence type="predicted"/>
<dbReference type="Proteomes" id="UP000837857">
    <property type="component" value="Chromosome 5"/>
</dbReference>
<organism evidence="2 3">
    <name type="scientific">Iphiclides podalirius</name>
    <name type="common">scarce swallowtail</name>
    <dbReference type="NCBI Taxonomy" id="110791"/>
    <lineage>
        <taxon>Eukaryota</taxon>
        <taxon>Metazoa</taxon>
        <taxon>Ecdysozoa</taxon>
        <taxon>Arthropoda</taxon>
        <taxon>Hexapoda</taxon>
        <taxon>Insecta</taxon>
        <taxon>Pterygota</taxon>
        <taxon>Neoptera</taxon>
        <taxon>Endopterygota</taxon>
        <taxon>Lepidoptera</taxon>
        <taxon>Glossata</taxon>
        <taxon>Ditrysia</taxon>
        <taxon>Papilionoidea</taxon>
        <taxon>Papilionidae</taxon>
        <taxon>Papilioninae</taxon>
        <taxon>Iphiclides</taxon>
    </lineage>
</organism>
<feature type="region of interest" description="Disordered" evidence="1">
    <location>
        <begin position="1"/>
        <end position="33"/>
    </location>
</feature>
<reference evidence="2" key="1">
    <citation type="submission" date="2022-03" db="EMBL/GenBank/DDBJ databases">
        <authorList>
            <person name="Martin H S."/>
        </authorList>
    </citation>
    <scope>NUCLEOTIDE SEQUENCE</scope>
</reference>
<gene>
    <name evidence="2" type="ORF">IPOD504_LOCUS14098</name>
</gene>
<keyword evidence="3" id="KW-1185">Reference proteome</keyword>